<name>A0ABR1H8V8_9HYPO</name>
<evidence type="ECO:0000256" key="1">
    <source>
        <dbReference type="SAM" id="MobiDB-lite"/>
    </source>
</evidence>
<dbReference type="Gene3D" id="2.60.120.200">
    <property type="match status" value="1"/>
</dbReference>
<feature type="region of interest" description="Disordered" evidence="1">
    <location>
        <begin position="338"/>
        <end position="365"/>
    </location>
</feature>
<feature type="domain" description="GH16" evidence="3">
    <location>
        <begin position="1"/>
        <end position="253"/>
    </location>
</feature>
<comment type="caution">
    <text evidence="4">The sequence shown here is derived from an EMBL/GenBank/DDBJ whole genome shotgun (WGS) entry which is preliminary data.</text>
</comment>
<proteinExistence type="predicted"/>
<feature type="region of interest" description="Disordered" evidence="1">
    <location>
        <begin position="639"/>
        <end position="697"/>
    </location>
</feature>
<dbReference type="InterPro" id="IPR000757">
    <property type="entry name" value="Beta-glucanase-like"/>
</dbReference>
<feature type="compositionally biased region" description="Low complexity" evidence="1">
    <location>
        <begin position="352"/>
        <end position="365"/>
    </location>
</feature>
<sequence length="747" mass="79765">MAYELATAYVGESLISGFNFIDYPDPTNGFVSYQNKEDAFAKSLYSVDPVTNVVRLGVDSTNKYALNEGRPSLRLESRESFNRGLFIADFLHMPPSQCGVWPAFWAFGQDWPEGGELDIIEGANLAYTNIISAHTADGCKLTQSDESLFTGERRNLDCSIDEANTGCGYNPPASDTSSYGDGFNAVDGGVYAMQWDLDFLRVWHFPRDSIPADIPAKQPDPTGWGLPQAIFGGSQCDVQSFFNDMNLVININFCGDYGDATWKNYETCTKLADTCDSYVANNPEAFENAYWDINYIEVYQYNDDGMIGIDPPPTESSSIDPVSTDDSVATDTTTDINTAITTPIPSNGTQVLTPGTTTEPTTTTTLTSGSTVFVTIPGTNGSTTGIIVPIKTDGPTDSNPGKIGDYSYLGCFGSNSGFPTFDLTEESNDMTLEKCIDVCNGATYAGAFEGKCYCADGLDADTRAIPDEKECDHVCPGDQDEFCGGLVDGFRNSSMPRRRFQRRDAPSYYLLTVYGDVGADEPDVPPPMRPPGTSGSEPETEPSVSESPTGIPASSMAESPGLISIVEMTTTITYMIPCPTNLQSLMVKEFVTVVEDCGCAEQPAIAMETKVVECARCGPGGENQIAVTVPMALATSEVKHTDEGVPEAQGEGSSADGQQESGQGSDHETGHDSQEQSSEHSGQKPGPDANVTSPEATPAATLPATLPATETPNPDMPLVLVSGSGWKQVKISIALTTALAVIMATLL</sequence>
<feature type="region of interest" description="Disordered" evidence="1">
    <location>
        <begin position="519"/>
        <end position="558"/>
    </location>
</feature>
<dbReference type="SMART" id="SM00321">
    <property type="entry name" value="WSC"/>
    <property type="match status" value="1"/>
</dbReference>
<dbReference type="PANTHER" id="PTHR10963">
    <property type="entry name" value="GLYCOSYL HYDROLASE-RELATED"/>
    <property type="match status" value="1"/>
</dbReference>
<dbReference type="EMBL" id="JAZAVJ010000056">
    <property type="protein sequence ID" value="KAK7417555.1"/>
    <property type="molecule type" value="Genomic_DNA"/>
</dbReference>
<dbReference type="SUPFAM" id="SSF49899">
    <property type="entry name" value="Concanavalin A-like lectins/glucanases"/>
    <property type="match status" value="1"/>
</dbReference>
<dbReference type="PANTHER" id="PTHR10963:SF24">
    <property type="entry name" value="GLYCOSIDASE C21B10.07-RELATED"/>
    <property type="match status" value="1"/>
</dbReference>
<dbReference type="PROSITE" id="PS51762">
    <property type="entry name" value="GH16_2"/>
    <property type="match status" value="1"/>
</dbReference>
<dbReference type="InterPro" id="IPR050546">
    <property type="entry name" value="Glycosyl_Hydrlase_16"/>
</dbReference>
<evidence type="ECO:0000313" key="5">
    <source>
        <dbReference type="Proteomes" id="UP001498476"/>
    </source>
</evidence>
<feature type="compositionally biased region" description="Basic and acidic residues" evidence="1">
    <location>
        <begin position="665"/>
        <end position="682"/>
    </location>
</feature>
<organism evidence="4 5">
    <name type="scientific">Neonectria punicea</name>
    <dbReference type="NCBI Taxonomy" id="979145"/>
    <lineage>
        <taxon>Eukaryota</taxon>
        <taxon>Fungi</taxon>
        <taxon>Dikarya</taxon>
        <taxon>Ascomycota</taxon>
        <taxon>Pezizomycotina</taxon>
        <taxon>Sordariomycetes</taxon>
        <taxon>Hypocreomycetidae</taxon>
        <taxon>Hypocreales</taxon>
        <taxon>Nectriaceae</taxon>
        <taxon>Neonectria</taxon>
    </lineage>
</organism>
<reference evidence="4 5" key="1">
    <citation type="journal article" date="2025" name="Microbiol. Resour. Announc.">
        <title>Draft genome sequences for Neonectria magnoliae and Neonectria punicea, canker pathogens of Liriodendron tulipifera and Acer saccharum in West Virginia.</title>
        <authorList>
            <person name="Petronek H.M."/>
            <person name="Kasson M.T."/>
            <person name="Metheny A.M."/>
            <person name="Stauder C.M."/>
            <person name="Lovett B."/>
            <person name="Lynch S.C."/>
            <person name="Garnas J.R."/>
            <person name="Kasson L.R."/>
            <person name="Stajich J.E."/>
        </authorList>
    </citation>
    <scope>NUCLEOTIDE SEQUENCE [LARGE SCALE GENOMIC DNA]</scope>
    <source>
        <strain evidence="4 5">NRRL 64653</strain>
    </source>
</reference>
<protein>
    <recommendedName>
        <fullName evidence="6">GH16 domain-containing protein</fullName>
    </recommendedName>
</protein>
<dbReference type="CDD" id="cd02181">
    <property type="entry name" value="GH16_fungal_Lam16A_glucanase"/>
    <property type="match status" value="1"/>
</dbReference>
<accession>A0ABR1H8V8</accession>
<dbReference type="InterPro" id="IPR013320">
    <property type="entry name" value="ConA-like_dom_sf"/>
</dbReference>
<feature type="compositionally biased region" description="Low complexity" evidence="1">
    <location>
        <begin position="531"/>
        <end position="550"/>
    </location>
</feature>
<feature type="domain" description="WSC" evidence="2">
    <location>
        <begin position="405"/>
        <end position="495"/>
    </location>
</feature>
<dbReference type="Proteomes" id="UP001498476">
    <property type="component" value="Unassembled WGS sequence"/>
</dbReference>
<evidence type="ECO:0000259" key="2">
    <source>
        <dbReference type="PROSITE" id="PS51212"/>
    </source>
</evidence>
<evidence type="ECO:0000313" key="4">
    <source>
        <dbReference type="EMBL" id="KAK7417555.1"/>
    </source>
</evidence>
<evidence type="ECO:0000259" key="3">
    <source>
        <dbReference type="PROSITE" id="PS51762"/>
    </source>
</evidence>
<evidence type="ECO:0008006" key="6">
    <source>
        <dbReference type="Google" id="ProtNLM"/>
    </source>
</evidence>
<dbReference type="InterPro" id="IPR002889">
    <property type="entry name" value="WSC_carb-bd"/>
</dbReference>
<dbReference type="PROSITE" id="PS51212">
    <property type="entry name" value="WSC"/>
    <property type="match status" value="1"/>
</dbReference>
<gene>
    <name evidence="4" type="ORF">QQX98_004520</name>
</gene>
<feature type="compositionally biased region" description="Polar residues" evidence="1">
    <location>
        <begin position="651"/>
        <end position="664"/>
    </location>
</feature>
<keyword evidence="5" id="KW-1185">Reference proteome</keyword>
<dbReference type="Pfam" id="PF01822">
    <property type="entry name" value="WSC"/>
    <property type="match status" value="1"/>
</dbReference>
<dbReference type="Pfam" id="PF26113">
    <property type="entry name" value="GH16_XgeA"/>
    <property type="match status" value="1"/>
</dbReference>